<dbReference type="EMBL" id="DQ084247">
    <property type="protein sequence ID" value="AAY96682.1"/>
    <property type="molecule type" value="Genomic_DNA"/>
</dbReference>
<dbReference type="GO" id="GO:0006730">
    <property type="term" value="P:one-carbon metabolic process"/>
    <property type="evidence" value="ECO:0007669"/>
    <property type="project" value="UniProtKB-UniRule"/>
</dbReference>
<dbReference type="HAMAP" id="MF_00486">
    <property type="entry name" value="McH"/>
    <property type="match status" value="1"/>
</dbReference>
<evidence type="ECO:0000256" key="3">
    <source>
        <dbReference type="ARBA" id="ARBA00005087"/>
    </source>
</evidence>
<dbReference type="CDD" id="cd00545">
    <property type="entry name" value="MCH"/>
    <property type="match status" value="1"/>
</dbReference>
<dbReference type="AlphaFoldDB" id="Q4JIS9"/>
<keyword evidence="9 12" id="KW-0378">Hydrolase</keyword>
<dbReference type="Gene3D" id="3.10.340.11">
    <property type="entry name" value="Methenyltetrahydromethanopterin Cyclohydrolase, Chain A, domain 1"/>
    <property type="match status" value="1"/>
</dbReference>
<dbReference type="SUPFAM" id="SSF56199">
    <property type="entry name" value="Methenyltetrahydromethanopterin cyclohydrolase"/>
    <property type="match status" value="1"/>
</dbReference>
<comment type="function">
    <text evidence="1 12">Catalyzes the hydrolysis of methenyl-H(4)MPT(+) to 5-formyl-H(4)MPT.</text>
</comment>
<dbReference type="InterPro" id="IPR003209">
    <property type="entry name" value="METHMP_CycHdrlase"/>
</dbReference>
<dbReference type="Pfam" id="PF02289">
    <property type="entry name" value="MCH"/>
    <property type="match status" value="1"/>
</dbReference>
<comment type="similarity">
    <text evidence="4 12">Belongs to the MCH family.</text>
</comment>
<keyword evidence="8 12" id="KW-0554">One-carbon metabolism</keyword>
<evidence type="ECO:0000256" key="1">
    <source>
        <dbReference type="ARBA" id="ARBA00004058"/>
    </source>
</evidence>
<accession>Q4JIS9</accession>
<dbReference type="EC" id="3.5.4.27" evidence="5 12"/>
<evidence type="ECO:0000256" key="11">
    <source>
        <dbReference type="ARBA" id="ARBA00048684"/>
    </source>
</evidence>
<comment type="subcellular location">
    <subcellularLocation>
        <location evidence="2 12">Cytoplasm</location>
    </subcellularLocation>
</comment>
<evidence type="ECO:0000256" key="4">
    <source>
        <dbReference type="ARBA" id="ARBA00006902"/>
    </source>
</evidence>
<reference evidence="13" key="2">
    <citation type="journal article" date="2005" name="J. Bacteriol.">
        <title>MtdC, a novel class of methylene tetrahydromethanopterin dehydrogenases.</title>
        <authorList>
            <person name="Vorholt J.A."/>
            <person name="Kalyuzhnaya M.G."/>
            <person name="Hagemeier C.H."/>
            <person name="Lidstrom M.E."/>
            <person name="Chistoserdova L."/>
        </authorList>
    </citation>
    <scope>NUCLEOTIDE SEQUENCE</scope>
</reference>
<gene>
    <name evidence="12 13" type="primary">mch</name>
</gene>
<proteinExistence type="inferred from homology"/>
<evidence type="ECO:0000256" key="7">
    <source>
        <dbReference type="ARBA" id="ARBA00022490"/>
    </source>
</evidence>
<evidence type="ECO:0000256" key="6">
    <source>
        <dbReference type="ARBA" id="ARBA00020597"/>
    </source>
</evidence>
<evidence type="ECO:0000256" key="12">
    <source>
        <dbReference type="HAMAP-Rule" id="MF_00486"/>
    </source>
</evidence>
<comment type="pathway">
    <text evidence="3 12">One-carbon metabolism; formaldehyde degradation; formate from formaldehyde (H(4)MPT route): step 3/5.</text>
</comment>
<evidence type="ECO:0000256" key="5">
    <source>
        <dbReference type="ARBA" id="ARBA00012765"/>
    </source>
</evidence>
<dbReference type="GO" id="GO:0018759">
    <property type="term" value="F:methenyltetrahydromethanopterin cyclohydrolase activity"/>
    <property type="evidence" value="ECO:0007669"/>
    <property type="project" value="UniProtKB-UniRule"/>
</dbReference>
<reference evidence="13" key="1">
    <citation type="journal article" date="2005" name="Appl. Environ. Microbiol.">
        <title>Highly divergent genes for methanopterin-linked C1 transfer reactions in Lake Washington, assessed via metagenomic analysis and mRNA detection.</title>
        <authorList>
            <person name="Kalyuzhnaya M.G."/>
            <person name="Bowerman S."/>
            <person name="Nercessian O."/>
            <person name="Lidstrom M.E."/>
            <person name="Chistoserdova L."/>
        </authorList>
    </citation>
    <scope>NUCLEOTIDE SEQUENCE</scope>
</reference>
<dbReference type="UniPathway" id="UPA00562">
    <property type="reaction ID" value="UER00703"/>
</dbReference>
<evidence type="ECO:0000256" key="9">
    <source>
        <dbReference type="ARBA" id="ARBA00022801"/>
    </source>
</evidence>
<dbReference type="NCBIfam" id="TIGR03120">
    <property type="entry name" value="one_C_mch"/>
    <property type="match status" value="1"/>
</dbReference>
<keyword evidence="7 12" id="KW-0963">Cytoplasm</keyword>
<dbReference type="GO" id="GO:0046294">
    <property type="term" value="P:formaldehyde catabolic process"/>
    <property type="evidence" value="ECO:0007669"/>
    <property type="project" value="UniProtKB-UniRule"/>
</dbReference>
<evidence type="ECO:0000313" key="13">
    <source>
        <dbReference type="EMBL" id="AAY96682.1"/>
    </source>
</evidence>
<organism evidence="13">
    <name type="scientific">uncultured bacterium BAC10-4</name>
    <dbReference type="NCBI Taxonomy" id="333425"/>
    <lineage>
        <taxon>Bacteria</taxon>
        <taxon>environmental samples</taxon>
    </lineage>
</organism>
<sequence>MHPEERVGGSSLRLNERAAAIADAMVADAGALGVVVSTLENGARLIDCGVAAPGGLEAGRLLAEVCMGGAGRVSFTSVDLDGLRLPGVQVWTDHPAIACLASQYAGWAIKPEGYFAMGSGPLRALARVEHELFDRLGYAEPASGRGVLVLETRTAPDATLAAYVAAKAGLPPDRLTILVAPTATPAAGVQISARVVETALHKMLTLGFDVGSILTGFGTAPLAPIAKNDTRAIGRTNDCVLYGGSVHLTVRAEDEALQALVSRIPSSASRDYGTPFYDLFQRYGGDFYKVDPHLFSPAQVFLTNVKSGRTFQAGSVNAAVLRQSLFS</sequence>
<protein>
    <recommendedName>
        <fullName evidence="6 12">Methenyltetrahydromethanopterin cyclohydrolase</fullName>
        <ecNumber evidence="5 12">3.5.4.27</ecNumber>
    </recommendedName>
    <alternativeName>
        <fullName evidence="10 12">Methenyl-H4MPT cyclohydrolase</fullName>
    </alternativeName>
</protein>
<evidence type="ECO:0000256" key="10">
    <source>
        <dbReference type="ARBA" id="ARBA00030468"/>
    </source>
</evidence>
<evidence type="ECO:0000256" key="2">
    <source>
        <dbReference type="ARBA" id="ARBA00004496"/>
    </source>
</evidence>
<dbReference type="GO" id="GO:0005737">
    <property type="term" value="C:cytoplasm"/>
    <property type="evidence" value="ECO:0007669"/>
    <property type="project" value="UniProtKB-SubCell"/>
</dbReference>
<name>Q4JIS9_9BACT</name>
<evidence type="ECO:0000256" key="8">
    <source>
        <dbReference type="ARBA" id="ARBA00022563"/>
    </source>
</evidence>
<comment type="catalytic activity">
    <reaction evidence="11 12">
        <text>5,10-methenyl-5,6,7,8-tetrahydromethanopterin + H2O = N(5)-formyl-5,6,7,8-tetrahydromethanopterin + H(+)</text>
        <dbReference type="Rhea" id="RHEA:19053"/>
        <dbReference type="ChEBI" id="CHEBI:15377"/>
        <dbReference type="ChEBI" id="CHEBI:15378"/>
        <dbReference type="ChEBI" id="CHEBI:58018"/>
        <dbReference type="ChEBI" id="CHEBI:58337"/>
        <dbReference type="EC" id="3.5.4.27"/>
    </reaction>
</comment>
<dbReference type="Gene3D" id="3.30.1030.10">
    <property type="entry name" value="Methenyltetrahydromethanopterin Cyclohydrolase, Chain A, domain 2"/>
    <property type="match status" value="1"/>
</dbReference>